<accession>A0A9N8VZ50</accession>
<sequence length="374" mass="41674">MISTIQQPIDKSHRVDSWITQIHNSLVPITCTSEFFSFNFTALVSMQQYELYDMPADAISSVVFSPTNPDLLLVSSWDKSVRLYDVHNTSPLKTSYTHKAPVLDCCFSDGAHAFSGGLDKRLKTFDFNTGNDTILGAHDEAIKCVEYSKENNLIVTGSWDKTIRLWDIRSKDADSGGTYTQPGKVFAIDVMNHKLVVAMAGRHVFIYDVRNMKDAIQKRESSLKYMTRCVKCMPNGEGYASSSIEGRVSVEFFDPSPKSQARKYAFKCHRKVIDGVDTVYPVNALAFHPTHGTFASGGADGVVNIWDGFNKKRLRQYPSYPSSVASLSFSCDGRMLAVASSYTFEEGEKDHPPDSVFIRPLSENECKPKQVGSS</sequence>
<dbReference type="FunFam" id="2.130.10.10:FF:001308">
    <property type="entry name" value="Mitotic checkpoint protein BUB3"/>
    <property type="match status" value="1"/>
</dbReference>
<feature type="repeat" description="WD" evidence="3">
    <location>
        <begin position="282"/>
        <end position="307"/>
    </location>
</feature>
<proteinExistence type="predicted"/>
<reference evidence="4" key="1">
    <citation type="submission" date="2021-06" db="EMBL/GenBank/DDBJ databases">
        <authorList>
            <person name="Kallberg Y."/>
            <person name="Tangrot J."/>
            <person name="Rosling A."/>
        </authorList>
    </citation>
    <scope>NUCLEOTIDE SEQUENCE</scope>
    <source>
        <strain evidence="4">FL130A</strain>
    </source>
</reference>
<dbReference type="OrthoDB" id="10262475at2759"/>
<protein>
    <submittedName>
        <fullName evidence="4">10229_t:CDS:1</fullName>
    </submittedName>
</protein>
<evidence type="ECO:0000256" key="1">
    <source>
        <dbReference type="ARBA" id="ARBA00022574"/>
    </source>
</evidence>
<keyword evidence="5" id="KW-1185">Reference proteome</keyword>
<dbReference type="InterPro" id="IPR001680">
    <property type="entry name" value="WD40_rpt"/>
</dbReference>
<dbReference type="SMART" id="SM00320">
    <property type="entry name" value="WD40"/>
    <property type="match status" value="5"/>
</dbReference>
<comment type="caution">
    <text evidence="4">The sequence shown here is derived from an EMBL/GenBank/DDBJ whole genome shotgun (WGS) entry which is preliminary data.</text>
</comment>
<evidence type="ECO:0000256" key="2">
    <source>
        <dbReference type="ARBA" id="ARBA00022737"/>
    </source>
</evidence>
<dbReference type="Gene3D" id="2.130.10.10">
    <property type="entry name" value="YVTN repeat-like/Quinoprotein amine dehydrogenase"/>
    <property type="match status" value="1"/>
</dbReference>
<dbReference type="PRINTS" id="PR00320">
    <property type="entry name" value="GPROTEINBRPT"/>
</dbReference>
<dbReference type="PANTHER" id="PTHR10971">
    <property type="entry name" value="MRNA EXPORT FACTOR AND BUB3"/>
    <property type="match status" value="1"/>
</dbReference>
<keyword evidence="2" id="KW-0677">Repeat</keyword>
<dbReference type="PROSITE" id="PS50294">
    <property type="entry name" value="WD_REPEATS_REGION"/>
    <property type="match status" value="1"/>
</dbReference>
<dbReference type="InterPro" id="IPR019775">
    <property type="entry name" value="WD40_repeat_CS"/>
</dbReference>
<dbReference type="Proteomes" id="UP000789508">
    <property type="component" value="Unassembled WGS sequence"/>
</dbReference>
<feature type="repeat" description="WD" evidence="3">
    <location>
        <begin position="135"/>
        <end position="170"/>
    </location>
</feature>
<dbReference type="InterPro" id="IPR020472">
    <property type="entry name" value="WD40_PAC1"/>
</dbReference>
<keyword evidence="1 3" id="KW-0853">WD repeat</keyword>
<dbReference type="PROSITE" id="PS00678">
    <property type="entry name" value="WD_REPEATS_1"/>
    <property type="match status" value="1"/>
</dbReference>
<evidence type="ECO:0000313" key="5">
    <source>
        <dbReference type="Proteomes" id="UP000789508"/>
    </source>
</evidence>
<evidence type="ECO:0000313" key="4">
    <source>
        <dbReference type="EMBL" id="CAG8466155.1"/>
    </source>
</evidence>
<organism evidence="4 5">
    <name type="scientific">Ambispora leptoticha</name>
    <dbReference type="NCBI Taxonomy" id="144679"/>
    <lineage>
        <taxon>Eukaryota</taxon>
        <taxon>Fungi</taxon>
        <taxon>Fungi incertae sedis</taxon>
        <taxon>Mucoromycota</taxon>
        <taxon>Glomeromycotina</taxon>
        <taxon>Glomeromycetes</taxon>
        <taxon>Archaeosporales</taxon>
        <taxon>Ambisporaceae</taxon>
        <taxon>Ambispora</taxon>
    </lineage>
</organism>
<dbReference type="Pfam" id="PF00400">
    <property type="entry name" value="WD40"/>
    <property type="match status" value="4"/>
</dbReference>
<feature type="repeat" description="WD" evidence="3">
    <location>
        <begin position="52"/>
        <end position="94"/>
    </location>
</feature>
<evidence type="ECO:0000256" key="3">
    <source>
        <dbReference type="PROSITE-ProRule" id="PRU00221"/>
    </source>
</evidence>
<dbReference type="InterPro" id="IPR036322">
    <property type="entry name" value="WD40_repeat_dom_sf"/>
</dbReference>
<dbReference type="AlphaFoldDB" id="A0A9N8VZ50"/>
<dbReference type="InterPro" id="IPR015943">
    <property type="entry name" value="WD40/YVTN_repeat-like_dom_sf"/>
</dbReference>
<gene>
    <name evidence="4" type="ORF">ALEPTO_LOCUS1787</name>
</gene>
<dbReference type="SUPFAM" id="SSF50978">
    <property type="entry name" value="WD40 repeat-like"/>
    <property type="match status" value="1"/>
</dbReference>
<name>A0A9N8VZ50_9GLOM</name>
<dbReference type="PROSITE" id="PS50082">
    <property type="entry name" value="WD_REPEATS_2"/>
    <property type="match status" value="3"/>
</dbReference>
<dbReference type="EMBL" id="CAJVPS010000219">
    <property type="protein sequence ID" value="CAG8466155.1"/>
    <property type="molecule type" value="Genomic_DNA"/>
</dbReference>